<keyword evidence="2" id="KW-1185">Reference proteome</keyword>
<comment type="caution">
    <text evidence="1">The sequence shown here is derived from an EMBL/GenBank/DDBJ whole genome shotgun (WGS) entry which is preliminary data.</text>
</comment>
<proteinExistence type="predicted"/>
<reference evidence="1" key="1">
    <citation type="submission" date="2021-06" db="EMBL/GenBank/DDBJ databases">
        <authorList>
            <person name="Hodson N. C."/>
            <person name="Mongue J. A."/>
            <person name="Jaron S. K."/>
        </authorList>
    </citation>
    <scope>NUCLEOTIDE SEQUENCE</scope>
</reference>
<sequence>MQIKAQAVRIMRILENTLTSLLPECEHDISISNLCGLEGANDVTYGALGSTYSTASVLIVSGCCDGMECTN</sequence>
<gene>
    <name evidence="1" type="ORF">AFUS01_LOCUS2468</name>
</gene>
<protein>
    <submittedName>
        <fullName evidence="1">Uncharacterized protein</fullName>
    </submittedName>
</protein>
<accession>A0A8J2JNI7</accession>
<dbReference type="EMBL" id="CAJVCH010014107">
    <property type="protein sequence ID" value="CAG7677375.1"/>
    <property type="molecule type" value="Genomic_DNA"/>
</dbReference>
<dbReference type="Proteomes" id="UP000708208">
    <property type="component" value="Unassembled WGS sequence"/>
</dbReference>
<evidence type="ECO:0000313" key="2">
    <source>
        <dbReference type="Proteomes" id="UP000708208"/>
    </source>
</evidence>
<dbReference type="AlphaFoldDB" id="A0A8J2JNI7"/>
<name>A0A8J2JNI7_9HEXA</name>
<evidence type="ECO:0000313" key="1">
    <source>
        <dbReference type="EMBL" id="CAG7677375.1"/>
    </source>
</evidence>
<organism evidence="1 2">
    <name type="scientific">Allacma fusca</name>
    <dbReference type="NCBI Taxonomy" id="39272"/>
    <lineage>
        <taxon>Eukaryota</taxon>
        <taxon>Metazoa</taxon>
        <taxon>Ecdysozoa</taxon>
        <taxon>Arthropoda</taxon>
        <taxon>Hexapoda</taxon>
        <taxon>Collembola</taxon>
        <taxon>Symphypleona</taxon>
        <taxon>Sminthuridae</taxon>
        <taxon>Allacma</taxon>
    </lineage>
</organism>